<dbReference type="InterPro" id="IPR057403">
    <property type="entry name" value="Beta-prop_Aladin"/>
</dbReference>
<organism evidence="2 3">
    <name type="scientific">Clavelina lepadiformis</name>
    <name type="common">Light-bulb sea squirt</name>
    <name type="synonym">Ascidia lepadiformis</name>
    <dbReference type="NCBI Taxonomy" id="159417"/>
    <lineage>
        <taxon>Eukaryota</taxon>
        <taxon>Metazoa</taxon>
        <taxon>Chordata</taxon>
        <taxon>Tunicata</taxon>
        <taxon>Ascidiacea</taxon>
        <taxon>Aplousobranchia</taxon>
        <taxon>Clavelinidae</taxon>
        <taxon>Clavelina</taxon>
    </lineage>
</organism>
<dbReference type="InterPro" id="IPR001680">
    <property type="entry name" value="WD40_rpt"/>
</dbReference>
<dbReference type="Proteomes" id="UP001642483">
    <property type="component" value="Unassembled WGS sequence"/>
</dbReference>
<reference evidence="2 3" key="1">
    <citation type="submission" date="2024-02" db="EMBL/GenBank/DDBJ databases">
        <authorList>
            <person name="Daric V."/>
            <person name="Darras S."/>
        </authorList>
    </citation>
    <scope>NUCLEOTIDE SEQUENCE [LARGE SCALE GENOMIC DNA]</scope>
</reference>
<feature type="domain" description="Aladin seven-bladed propeller" evidence="1">
    <location>
        <begin position="127"/>
        <end position="477"/>
    </location>
</feature>
<dbReference type="PANTHER" id="PTHR14494">
    <property type="entry name" value="ALADIN/ADRACALIN/AAAS"/>
    <property type="match status" value="1"/>
</dbReference>
<accession>A0ABP0GQT1</accession>
<sequence length="519" mass="57538">MSHSHNQTICEVNGELVNETSFGGEYLVNEIASYPRIHVTAESLRKSAVTHESAQSAFLEHSETLMQRVQAAWYSHGIIGALTEICDNESNEQVSPYIKHSCHVLLVSLRWLSGMQLTLFPHLKLSNDELIASFSENSNWQESPIRYLCWHSHADKFAIALKDDTIRIHYNDNELVPMLKHKLQRNVTMMSWKPLSASTLAVGTQTAVLVWNIDPTSLSTRPSSGAVQVLSHAGHSPVTSIGWNPRGLDLLFTTSTLSSAIVVWNVSMKQSQVIQHVTACGGISRLLFSPDGNKVITTTPSSSFRVFETATWTNERWSKLAGRVQSSCWNPSGTLLLFALYRDPRIYSLTFSDSSSFDQPVLDGPKHASVILDLTPDDEREHESSNVISPSNIIHSICVDPTGERLAVMFGRDDPRCHLVAVYALASDPVVSVTPSGFIHGPVEAIPTFITFKPNVKKGALLTICYSNGHVGYIPMYFKAANQLNRSKILTPLKSFSMKDIDQNQSMWSKSQNNSLLVS</sequence>
<protein>
    <recommendedName>
        <fullName evidence="1">Aladin seven-bladed propeller domain-containing protein</fullName>
    </recommendedName>
</protein>
<dbReference type="InterPro" id="IPR045139">
    <property type="entry name" value="Aladin"/>
</dbReference>
<dbReference type="Pfam" id="PF25460">
    <property type="entry name" value="Beta-prop_Aladin"/>
    <property type="match status" value="1"/>
</dbReference>
<dbReference type="Gene3D" id="2.130.10.10">
    <property type="entry name" value="YVTN repeat-like/Quinoprotein amine dehydrogenase"/>
    <property type="match status" value="2"/>
</dbReference>
<keyword evidence="3" id="KW-1185">Reference proteome</keyword>
<comment type="caution">
    <text evidence="2">The sequence shown here is derived from an EMBL/GenBank/DDBJ whole genome shotgun (WGS) entry which is preliminary data.</text>
</comment>
<proteinExistence type="predicted"/>
<name>A0ABP0GQT1_CLALP</name>
<evidence type="ECO:0000259" key="1">
    <source>
        <dbReference type="Pfam" id="PF25460"/>
    </source>
</evidence>
<dbReference type="PANTHER" id="PTHR14494:SF0">
    <property type="entry name" value="ALADIN"/>
    <property type="match status" value="1"/>
</dbReference>
<gene>
    <name evidence="2" type="ORF">CVLEPA_LOCUS27278</name>
</gene>
<dbReference type="InterPro" id="IPR015943">
    <property type="entry name" value="WD40/YVTN_repeat-like_dom_sf"/>
</dbReference>
<evidence type="ECO:0000313" key="3">
    <source>
        <dbReference type="Proteomes" id="UP001642483"/>
    </source>
</evidence>
<dbReference type="SUPFAM" id="SSF82171">
    <property type="entry name" value="DPP6 N-terminal domain-like"/>
    <property type="match status" value="1"/>
</dbReference>
<dbReference type="SMART" id="SM00320">
    <property type="entry name" value="WD40"/>
    <property type="match status" value="4"/>
</dbReference>
<dbReference type="EMBL" id="CAWYQH010000141">
    <property type="protein sequence ID" value="CAK8694002.1"/>
    <property type="molecule type" value="Genomic_DNA"/>
</dbReference>
<evidence type="ECO:0000313" key="2">
    <source>
        <dbReference type="EMBL" id="CAK8694002.1"/>
    </source>
</evidence>